<evidence type="ECO:0000313" key="6">
    <source>
        <dbReference type="Proteomes" id="UP000199445"/>
    </source>
</evidence>
<organism evidence="5 6">
    <name type="scientific">Marinobacter persicus</name>
    <dbReference type="NCBI Taxonomy" id="930118"/>
    <lineage>
        <taxon>Bacteria</taxon>
        <taxon>Pseudomonadati</taxon>
        <taxon>Pseudomonadota</taxon>
        <taxon>Gammaproteobacteria</taxon>
        <taxon>Pseudomonadales</taxon>
        <taxon>Marinobacteraceae</taxon>
        <taxon>Marinobacter</taxon>
    </lineage>
</organism>
<reference evidence="5 6" key="1">
    <citation type="submission" date="2016-10" db="EMBL/GenBank/DDBJ databases">
        <authorList>
            <person name="de Groot N.N."/>
        </authorList>
    </citation>
    <scope>NUCLEOTIDE SEQUENCE [LARGE SCALE GENOMIC DNA]</scope>
    <source>
        <strain evidence="5 6">IBRC-M 10445</strain>
    </source>
</reference>
<dbReference type="Pfam" id="PF03693">
    <property type="entry name" value="ParD_antitoxin"/>
    <property type="match status" value="1"/>
</dbReference>
<comment type="function">
    <text evidence="4">Antitoxin component of a type II toxin-antitoxin (TA) system. Neutralizes the effect of toxin ParE.</text>
</comment>
<dbReference type="EMBL" id="FOSC01000001">
    <property type="protein sequence ID" value="SFJ19357.1"/>
    <property type="molecule type" value="Genomic_DNA"/>
</dbReference>
<evidence type="ECO:0000256" key="3">
    <source>
        <dbReference type="ARBA" id="ARBA00022649"/>
    </source>
</evidence>
<name>A0A1I3PDD6_9GAMM</name>
<dbReference type="InterPro" id="IPR022789">
    <property type="entry name" value="ParD"/>
</dbReference>
<dbReference type="GO" id="GO:0006355">
    <property type="term" value="P:regulation of DNA-templated transcription"/>
    <property type="evidence" value="ECO:0007669"/>
    <property type="project" value="InterPro"/>
</dbReference>
<keyword evidence="3" id="KW-1277">Toxin-antitoxin system</keyword>
<evidence type="ECO:0000256" key="4">
    <source>
        <dbReference type="ARBA" id="ARBA00037106"/>
    </source>
</evidence>
<dbReference type="RefSeq" id="WP_091700402.1">
    <property type="nucleotide sequence ID" value="NZ_BMYN01000016.1"/>
</dbReference>
<dbReference type="InterPro" id="IPR038296">
    <property type="entry name" value="ParD_sf"/>
</dbReference>
<dbReference type="InterPro" id="IPR010985">
    <property type="entry name" value="Ribbon_hlx_hlx"/>
</dbReference>
<dbReference type="PANTHER" id="PTHR36582">
    <property type="entry name" value="ANTITOXIN PARD"/>
    <property type="match status" value="1"/>
</dbReference>
<gene>
    <name evidence="5" type="ORF">SAMN05216429_101154</name>
</gene>
<evidence type="ECO:0000256" key="2">
    <source>
        <dbReference type="ARBA" id="ARBA00017940"/>
    </source>
</evidence>
<dbReference type="SUPFAM" id="SSF47598">
    <property type="entry name" value="Ribbon-helix-helix"/>
    <property type="match status" value="1"/>
</dbReference>
<evidence type="ECO:0000313" key="5">
    <source>
        <dbReference type="EMBL" id="SFJ19357.1"/>
    </source>
</evidence>
<accession>A0A1I3PDD6</accession>
<evidence type="ECO:0000256" key="1">
    <source>
        <dbReference type="ARBA" id="ARBA00008580"/>
    </source>
</evidence>
<protein>
    <recommendedName>
        <fullName evidence="2">Antitoxin ParD</fullName>
    </recommendedName>
</protein>
<sequence length="88" mass="10203">MATIRKTITLTDTQGDWVKSRITSGDFTNDSEYFRDLVRRDQERNAWLHQLRAALLEGEQSGLSDRTPQEIREAARERLIKDGKLQAQ</sequence>
<dbReference type="Gene3D" id="6.10.10.120">
    <property type="entry name" value="Antitoxin ParD1-like"/>
    <property type="match status" value="1"/>
</dbReference>
<comment type="similarity">
    <text evidence="1">Belongs to the ParD antitoxin family.</text>
</comment>
<dbReference type="PANTHER" id="PTHR36582:SF2">
    <property type="entry name" value="ANTITOXIN PARD"/>
    <property type="match status" value="1"/>
</dbReference>
<dbReference type="NCBIfam" id="TIGR02606">
    <property type="entry name" value="antidote_CC2985"/>
    <property type="match status" value="1"/>
</dbReference>
<dbReference type="Proteomes" id="UP000199445">
    <property type="component" value="Unassembled WGS sequence"/>
</dbReference>
<proteinExistence type="inferred from homology"/>
<keyword evidence="6" id="KW-1185">Reference proteome</keyword>
<dbReference type="OrthoDB" id="9811310at2"/>
<dbReference type="AlphaFoldDB" id="A0A1I3PDD6"/>